<proteinExistence type="predicted"/>
<dbReference type="InterPro" id="IPR004615">
    <property type="entry name" value="DNA_pol_III_psi"/>
</dbReference>
<keyword evidence="1" id="KW-0808">Transferase</keyword>
<name>E8Q5M1_BLOVB</name>
<dbReference type="Pfam" id="PF03603">
    <property type="entry name" value="DNA_III_psi"/>
    <property type="match status" value="1"/>
</dbReference>
<dbReference type="AlphaFoldDB" id="E8Q5M1"/>
<dbReference type="STRING" id="859654.BVAF_111"/>
<comment type="function">
    <text evidence="1">Part of the beta sliding clamp loading complex, which hydrolyzes ATP to load the beta clamp onto primed DNA to form the DNA replication pre-initiation complex. DNA polymerase III is a complex, multichain enzyme responsible for most of the replicative synthesis in bacteria. This DNA polymerase also exhibits 3' to 5' exonuclease activity.</text>
</comment>
<dbReference type="GO" id="GO:0006260">
    <property type="term" value="P:DNA replication"/>
    <property type="evidence" value="ECO:0007669"/>
    <property type="project" value="UniProtKB-KW"/>
</dbReference>
<dbReference type="PIRSF" id="PIRSF029225">
    <property type="entry name" value="DNA_pol_III_psi"/>
    <property type="match status" value="1"/>
</dbReference>
<keyword evidence="1" id="KW-0239">DNA-directed DNA polymerase</keyword>
<keyword evidence="1" id="KW-0548">Nucleotidyltransferase</keyword>
<evidence type="ECO:0000313" key="3">
    <source>
        <dbReference type="Proteomes" id="UP000007464"/>
    </source>
</evidence>
<dbReference type="InterPro" id="IPR036654">
    <property type="entry name" value="DNA_pol_III_psi_sf"/>
</dbReference>
<reference evidence="2 3" key="1">
    <citation type="journal article" date="2010" name="BMC Genomics">
        <title>Unprecedented loss of ammonia assimilation capability in a urease-encoding bacterial mutualist.</title>
        <authorList>
            <person name="Williams L.E."/>
            <person name="Wernegreen J.J."/>
        </authorList>
    </citation>
    <scope>NUCLEOTIDE SEQUENCE [LARGE SCALE GENOMIC DNA]</scope>
    <source>
        <strain evidence="2 3">BVAF</strain>
    </source>
</reference>
<evidence type="ECO:0000313" key="2">
    <source>
        <dbReference type="EMBL" id="ADV33518.1"/>
    </source>
</evidence>
<evidence type="ECO:0000256" key="1">
    <source>
        <dbReference type="PIRNR" id="PIRNR029225"/>
    </source>
</evidence>
<accession>E8Q5M1</accession>
<organism evidence="2 3">
    <name type="scientific">Blochmanniella vafra (strain BVAF)</name>
    <dbReference type="NCBI Taxonomy" id="859654"/>
    <lineage>
        <taxon>Bacteria</taxon>
        <taxon>Pseudomonadati</taxon>
        <taxon>Pseudomonadota</taxon>
        <taxon>Gammaproteobacteria</taxon>
        <taxon>Enterobacterales</taxon>
        <taxon>Enterobacteriaceae</taxon>
        <taxon>ant endosymbionts</taxon>
        <taxon>Candidatus Blochmanniella</taxon>
    </lineage>
</organism>
<dbReference type="Proteomes" id="UP000007464">
    <property type="component" value="Chromosome"/>
</dbReference>
<dbReference type="HOGENOM" id="CLU_132082_0_0_6"/>
<keyword evidence="3" id="KW-1185">Reference proteome</keyword>
<sequence>MQTSWSVISRIMGINIWQLRYPVLLTNTEPVYFLLVKLRLLIISDVVVCIDDLFIKDVFRAMSIHCSEVYILTVDRLNRLFLPKTFLSYCWWMGVEALCDFRCITFCTTSLEILKNDADSKRVLWDQICRFMYASKYYA</sequence>
<dbReference type="KEGG" id="bva:BVAF_111"/>
<dbReference type="GO" id="GO:0008408">
    <property type="term" value="F:3'-5' exonuclease activity"/>
    <property type="evidence" value="ECO:0007669"/>
    <property type="project" value="InterPro"/>
</dbReference>
<gene>
    <name evidence="2" type="primary">holD</name>
    <name evidence="2" type="ordered locus">BVAF_111</name>
</gene>
<dbReference type="Gene3D" id="3.40.50.10220">
    <property type="entry name" value="DNA polymerase III, psi subunit"/>
    <property type="match status" value="1"/>
</dbReference>
<dbReference type="SUPFAM" id="SSF102220">
    <property type="entry name" value="DNA polymerase III psi subunit"/>
    <property type="match status" value="1"/>
</dbReference>
<dbReference type="GO" id="GO:0003887">
    <property type="term" value="F:DNA-directed DNA polymerase activity"/>
    <property type="evidence" value="ECO:0007669"/>
    <property type="project" value="UniProtKB-KW"/>
</dbReference>
<dbReference type="EMBL" id="CP002189">
    <property type="protein sequence ID" value="ADV33518.1"/>
    <property type="molecule type" value="Genomic_DNA"/>
</dbReference>
<keyword evidence="1" id="KW-0235">DNA replication</keyword>
<protein>
    <recommendedName>
        <fullName evidence="1">DNA polymerase III subunit psi</fullName>
    </recommendedName>
</protein>